<dbReference type="AlphaFoldDB" id="A0A2R5GT77"/>
<dbReference type="InterPro" id="IPR050730">
    <property type="entry name" value="UBX_domain-protein"/>
</dbReference>
<dbReference type="PANTHER" id="PTHR23322">
    <property type="entry name" value="FAS-ASSOCIATED PROTEIN"/>
    <property type="match status" value="1"/>
</dbReference>
<dbReference type="InterPro" id="IPR029071">
    <property type="entry name" value="Ubiquitin-like_domsf"/>
</dbReference>
<dbReference type="CDD" id="cd01767">
    <property type="entry name" value="UBX"/>
    <property type="match status" value="1"/>
</dbReference>
<organism evidence="4 5">
    <name type="scientific">Hondaea fermentalgiana</name>
    <dbReference type="NCBI Taxonomy" id="2315210"/>
    <lineage>
        <taxon>Eukaryota</taxon>
        <taxon>Sar</taxon>
        <taxon>Stramenopiles</taxon>
        <taxon>Bigyra</taxon>
        <taxon>Labyrinthulomycetes</taxon>
        <taxon>Thraustochytrida</taxon>
        <taxon>Thraustochytriidae</taxon>
        <taxon>Hondaea</taxon>
    </lineage>
</organism>
<dbReference type="GO" id="GO:0043130">
    <property type="term" value="F:ubiquitin binding"/>
    <property type="evidence" value="ECO:0007669"/>
    <property type="project" value="TreeGrafter"/>
</dbReference>
<gene>
    <name evidence="4" type="ORF">FCC1311_078162</name>
</gene>
<dbReference type="SMART" id="SM00166">
    <property type="entry name" value="UBX"/>
    <property type="match status" value="1"/>
</dbReference>
<dbReference type="GO" id="GO:0005783">
    <property type="term" value="C:endoplasmic reticulum"/>
    <property type="evidence" value="ECO:0007669"/>
    <property type="project" value="TreeGrafter"/>
</dbReference>
<feature type="domain" description="UBX" evidence="3">
    <location>
        <begin position="343"/>
        <end position="425"/>
    </location>
</feature>
<dbReference type="Gene3D" id="3.10.20.90">
    <property type="entry name" value="Phosphatidylinositol 3-kinase Catalytic Subunit, Chain A, domain 1"/>
    <property type="match status" value="1"/>
</dbReference>
<dbReference type="InterPro" id="IPR036249">
    <property type="entry name" value="Thioredoxin-like_sf"/>
</dbReference>
<dbReference type="CDD" id="cd02958">
    <property type="entry name" value="UAS"/>
    <property type="match status" value="1"/>
</dbReference>
<dbReference type="Pfam" id="PF00789">
    <property type="entry name" value="UBX"/>
    <property type="match status" value="1"/>
</dbReference>
<dbReference type="SUPFAM" id="SSF54236">
    <property type="entry name" value="Ubiquitin-like"/>
    <property type="match status" value="1"/>
</dbReference>
<keyword evidence="5" id="KW-1185">Reference proteome</keyword>
<dbReference type="EMBL" id="BEYU01000100">
    <property type="protein sequence ID" value="GBG31591.1"/>
    <property type="molecule type" value="Genomic_DNA"/>
</dbReference>
<feature type="region of interest" description="Disordered" evidence="2">
    <location>
        <begin position="106"/>
        <end position="129"/>
    </location>
</feature>
<dbReference type="InterPro" id="IPR006577">
    <property type="entry name" value="UAS"/>
</dbReference>
<dbReference type="OrthoDB" id="1026733at2759"/>
<keyword evidence="1" id="KW-0175">Coiled coil</keyword>
<evidence type="ECO:0000256" key="2">
    <source>
        <dbReference type="SAM" id="MobiDB-lite"/>
    </source>
</evidence>
<comment type="caution">
    <text evidence="4">The sequence shown here is derived from an EMBL/GenBank/DDBJ whole genome shotgun (WGS) entry which is preliminary data.</text>
</comment>
<dbReference type="InParanoid" id="A0A2R5GT77"/>
<accession>A0A2R5GT77</accession>
<dbReference type="Gene3D" id="3.40.30.10">
    <property type="entry name" value="Glutaredoxin"/>
    <property type="match status" value="1"/>
</dbReference>
<dbReference type="SMART" id="SM00594">
    <property type="entry name" value="UAS"/>
    <property type="match status" value="1"/>
</dbReference>
<evidence type="ECO:0000313" key="4">
    <source>
        <dbReference type="EMBL" id="GBG31591.1"/>
    </source>
</evidence>
<proteinExistence type="predicted"/>
<evidence type="ECO:0000259" key="3">
    <source>
        <dbReference type="PROSITE" id="PS50033"/>
    </source>
</evidence>
<dbReference type="PANTHER" id="PTHR23322:SF1">
    <property type="entry name" value="FAS-ASSOCIATED FACTOR 2"/>
    <property type="match status" value="1"/>
</dbReference>
<feature type="compositionally biased region" description="Basic and acidic residues" evidence="2">
    <location>
        <begin position="271"/>
        <end position="324"/>
    </location>
</feature>
<sequence>MADASRRDAVARYREVTQTVDEAAAERALERHGWNVQVAAANIGARSVSNSRRGPFRWNLFELLATLVLAPLRFLTGFNGNVDVQTAVDYFLAEFAKRCTARGAGASERPPVAERRDASDETNEAEAERDARPAFVNLSYRDALAEASRSERLLLVYLHSRQHPDTDRFCSRVLTEPRVAELINERMVAWGGCVEFAEAYRLSVLLKTATFPYVAVLEPPSNPRDTNAKLVERIEGAAEFGVLYDKLSNTVDKFGTVVANRVAQRTEAEARQRLREEQDEALRQSLEADRRREEERRQKEEEERRVEEERRQKEEAAERAKADYEEAVASKLASLPPEPPAQSDGSTTTIRFQLPNGGRFNRRFTADTSMETLRNYVDCQLYEMDPSITNYSVSLNYPRKTFGPDDDLTATLQENGLVPQAVLYVQNLDA</sequence>
<feature type="region of interest" description="Disordered" evidence="2">
    <location>
        <begin position="271"/>
        <end position="354"/>
    </location>
</feature>
<dbReference type="Proteomes" id="UP000241890">
    <property type="component" value="Unassembled WGS sequence"/>
</dbReference>
<dbReference type="InterPro" id="IPR001012">
    <property type="entry name" value="UBX_dom"/>
</dbReference>
<name>A0A2R5GT77_9STRA</name>
<dbReference type="Pfam" id="PF14555">
    <property type="entry name" value="UBA_4"/>
    <property type="match status" value="1"/>
</dbReference>
<evidence type="ECO:0000256" key="1">
    <source>
        <dbReference type="ARBA" id="ARBA00023054"/>
    </source>
</evidence>
<protein>
    <submittedName>
        <fullName evidence="4">FAS-associated factor 2</fullName>
    </submittedName>
</protein>
<dbReference type="PROSITE" id="PS50033">
    <property type="entry name" value="UBX"/>
    <property type="match status" value="1"/>
</dbReference>
<dbReference type="SUPFAM" id="SSF52833">
    <property type="entry name" value="Thioredoxin-like"/>
    <property type="match status" value="1"/>
</dbReference>
<dbReference type="GO" id="GO:0036503">
    <property type="term" value="P:ERAD pathway"/>
    <property type="evidence" value="ECO:0007669"/>
    <property type="project" value="TreeGrafter"/>
</dbReference>
<reference evidence="4 5" key="1">
    <citation type="submission" date="2017-12" db="EMBL/GenBank/DDBJ databases">
        <title>Sequencing, de novo assembly and annotation of complete genome of a new Thraustochytrid species, strain FCC1311.</title>
        <authorList>
            <person name="Sedici K."/>
            <person name="Godart F."/>
            <person name="Aiese Cigliano R."/>
            <person name="Sanseverino W."/>
            <person name="Barakat M."/>
            <person name="Ortet P."/>
            <person name="Marechal E."/>
            <person name="Cagnac O."/>
            <person name="Amato A."/>
        </authorList>
    </citation>
    <scope>NUCLEOTIDE SEQUENCE [LARGE SCALE GENOMIC DNA]</scope>
</reference>
<evidence type="ECO:0000313" key="5">
    <source>
        <dbReference type="Proteomes" id="UP000241890"/>
    </source>
</evidence>